<dbReference type="EMBL" id="KU998233">
    <property type="protein sequence ID" value="ANA85289.1"/>
    <property type="molecule type" value="Genomic_DNA"/>
</dbReference>
<dbReference type="OrthoDB" id="6927at10239"/>
<reference evidence="3" key="1">
    <citation type="submission" date="2016-03" db="EMBL/GenBank/DDBJ databases">
        <authorList>
            <person name="Ploux O."/>
        </authorList>
    </citation>
    <scope>NUCLEOTIDE SEQUENCE [LARGE SCALE GENOMIC DNA]</scope>
</reference>
<keyword evidence="2" id="KW-0540">Nuclease</keyword>
<dbReference type="CDD" id="cd00085">
    <property type="entry name" value="HNHc"/>
    <property type="match status" value="1"/>
</dbReference>
<accession>A0A161HSS2</accession>
<evidence type="ECO:0000313" key="2">
    <source>
        <dbReference type="EMBL" id="ANA85289.1"/>
    </source>
</evidence>
<dbReference type="Gene3D" id="1.10.30.50">
    <property type="match status" value="1"/>
</dbReference>
<dbReference type="GO" id="GO:0004519">
    <property type="term" value="F:endonuclease activity"/>
    <property type="evidence" value="ECO:0007669"/>
    <property type="project" value="UniProtKB-KW"/>
</dbReference>
<keyword evidence="3" id="KW-1185">Reference proteome</keyword>
<evidence type="ECO:0000259" key="1">
    <source>
        <dbReference type="SMART" id="SM00507"/>
    </source>
</evidence>
<sequence>MAGKHRPKMKHELRLSIWRRDDYTCQDCGLVFPREQAEASKGRYCPFMGGPYRQLEIDHITPYSRGGTNDPENLRCLCDVCNRAKLARTYAMFWPERIAEAVRYLESREPTQHAAERAAEILLGEFHTAGGPRSR</sequence>
<dbReference type="GO" id="GO:0003676">
    <property type="term" value="F:nucleic acid binding"/>
    <property type="evidence" value="ECO:0007669"/>
    <property type="project" value="InterPro"/>
</dbReference>
<dbReference type="RefSeq" id="YP_009276613.1">
    <property type="nucleotide sequence ID" value="NC_030942.1"/>
</dbReference>
<keyword evidence="2" id="KW-0378">Hydrolase</keyword>
<dbReference type="Pfam" id="PF01844">
    <property type="entry name" value="HNH"/>
    <property type="match status" value="1"/>
</dbReference>
<gene>
    <name evidence="2" type="primary">86</name>
    <name evidence="2" type="ORF">PBI_BRITBRAT_86</name>
</gene>
<dbReference type="Proteomes" id="UP000202279">
    <property type="component" value="Segment"/>
</dbReference>
<dbReference type="KEGG" id="vg:28802926"/>
<dbReference type="SMART" id="SM00507">
    <property type="entry name" value="HNHc"/>
    <property type="match status" value="1"/>
</dbReference>
<dbReference type="PANTHER" id="PTHR33877:SF2">
    <property type="entry name" value="OS07G0170200 PROTEIN"/>
    <property type="match status" value="1"/>
</dbReference>
<dbReference type="GO" id="GO:0008270">
    <property type="term" value="F:zinc ion binding"/>
    <property type="evidence" value="ECO:0007669"/>
    <property type="project" value="InterPro"/>
</dbReference>
<feature type="domain" description="HNH nuclease" evidence="1">
    <location>
        <begin position="33"/>
        <end position="83"/>
    </location>
</feature>
<proteinExistence type="predicted"/>
<organism evidence="2 3">
    <name type="scientific">Gordonia phage BritBrat</name>
    <dbReference type="NCBI Taxonomy" id="1838064"/>
    <lineage>
        <taxon>Viruses</taxon>
        <taxon>Duplodnaviria</taxon>
        <taxon>Heunggongvirae</taxon>
        <taxon>Uroviricota</taxon>
        <taxon>Caudoviricetes</taxon>
        <taxon>Britbratvirus</taxon>
        <taxon>Britbratvirus britbrat</taxon>
    </lineage>
</organism>
<protein>
    <submittedName>
        <fullName evidence="2">HNH endonuclease</fullName>
    </submittedName>
</protein>
<dbReference type="InterPro" id="IPR002711">
    <property type="entry name" value="HNH"/>
</dbReference>
<evidence type="ECO:0000313" key="3">
    <source>
        <dbReference type="Proteomes" id="UP000202279"/>
    </source>
</evidence>
<keyword evidence="2" id="KW-0255">Endonuclease</keyword>
<name>A0A161HSS2_9CAUD</name>
<dbReference type="GeneID" id="28802926"/>
<dbReference type="InterPro" id="IPR052892">
    <property type="entry name" value="NA-targeting_endonuclease"/>
</dbReference>
<dbReference type="InterPro" id="IPR003615">
    <property type="entry name" value="HNH_nuc"/>
</dbReference>
<dbReference type="PANTHER" id="PTHR33877">
    <property type="entry name" value="SLL1193 PROTEIN"/>
    <property type="match status" value="1"/>
</dbReference>